<name>Q6NCB2_RHOPA</name>
<dbReference type="InterPro" id="IPR035372">
    <property type="entry name" value="MCD_N"/>
</dbReference>
<keyword evidence="4" id="KW-0456">Lyase</keyword>
<feature type="binding site" evidence="5">
    <location>
        <position position="168"/>
    </location>
    <ligand>
        <name>Mg(2+)</name>
        <dbReference type="ChEBI" id="CHEBI:18420"/>
    </ligand>
</feature>
<dbReference type="GO" id="GO:0042802">
    <property type="term" value="F:identical protein binding"/>
    <property type="evidence" value="ECO:0000353"/>
    <property type="project" value="IntAct"/>
</dbReference>
<dbReference type="DIP" id="DIP-60407N"/>
<dbReference type="HOGENOM" id="CLU_023433_3_1_5"/>
<dbReference type="EvolutionaryTrace" id="Q6NCB2"/>
<dbReference type="PANTHER" id="PTHR28641:SF1">
    <property type="entry name" value="MALONYL-COA DECARBOXYLASE, MITOCHONDRIAL"/>
    <property type="match status" value="1"/>
</dbReference>
<dbReference type="Gene3D" id="3.40.630.150">
    <property type="entry name" value="Malonyl-CoA decarboxylase, catalytic domain"/>
    <property type="match status" value="1"/>
</dbReference>
<feature type="domain" description="Malonyl-CoA decarboxylase N-terminal" evidence="3">
    <location>
        <begin position="91"/>
        <end position="174"/>
    </location>
</feature>
<protein>
    <submittedName>
        <fullName evidence="4">Malonyl-CoA decarboxylase</fullName>
        <ecNumber evidence="4">4.1.1.9</ecNumber>
    </submittedName>
</protein>
<dbReference type="PANTHER" id="PTHR28641">
    <property type="match status" value="1"/>
</dbReference>
<dbReference type="GO" id="GO:0046872">
    <property type="term" value="F:metal ion binding"/>
    <property type="evidence" value="ECO:0007669"/>
    <property type="project" value="UniProtKB-KW"/>
</dbReference>
<dbReference type="PhylomeDB" id="Q6NCB2"/>
<reference evidence="5" key="2">
    <citation type="journal article" date="2013" name="Structure">
        <title>Crystal structures of malonyl-coenzyme A decarboxylase provide insights into its catalytic mechanism and disease-causing mutations.</title>
        <authorList>
            <person name="Froese D.S."/>
            <person name="Forouhar F."/>
            <person name="Tran T.H."/>
            <person name="Vollmar M."/>
            <person name="Kim Y.S."/>
            <person name="Lew S."/>
            <person name="Neely H."/>
            <person name="Seetharaman J."/>
            <person name="Shen Y."/>
            <person name="Xiao R."/>
            <person name="Acton T.B."/>
            <person name="Everett J.K."/>
            <person name="Cannone G."/>
            <person name="Puranik S."/>
            <person name="Savitsky P."/>
            <person name="Krojer T."/>
            <person name="Pilka E.S."/>
            <person name="Kiyani W."/>
            <person name="Lee W.H."/>
            <person name="Marsden B.D."/>
            <person name="von Delft F."/>
            <person name="Allerston C.K."/>
            <person name="Spagnolo L."/>
            <person name="Gileadi O."/>
            <person name="Montelione G.T."/>
            <person name="Oppermann U."/>
            <person name="Yue W.W."/>
            <person name="Tong L."/>
        </authorList>
    </citation>
    <scope>X-RAY CRYSTALLOGRAPHY (2.70 ANGSTROMS) OF 8-451 IN COMPLEX WITH MG(2+)</scope>
</reference>
<dbReference type="PDBsum" id="4KSA"/>
<dbReference type="eggNOG" id="COG1593">
    <property type="taxonomic scope" value="Bacteria"/>
</dbReference>
<feature type="domain" description="Malonyl-CoA decarboxylase C-terminal" evidence="2">
    <location>
        <begin position="177"/>
        <end position="422"/>
    </location>
</feature>
<evidence type="ECO:0007829" key="5">
    <source>
        <dbReference type="PDB" id="4KSA"/>
    </source>
</evidence>
<evidence type="ECO:0000259" key="2">
    <source>
        <dbReference type="Pfam" id="PF05292"/>
    </source>
</evidence>
<dbReference type="EMBL" id="BX572594">
    <property type="protein sequence ID" value="CAE26004.1"/>
    <property type="molecule type" value="Genomic_DNA"/>
</dbReference>
<dbReference type="InterPro" id="IPR042303">
    <property type="entry name" value="Malonyl_CoA_deC_C_sf"/>
</dbReference>
<organism evidence="4">
    <name type="scientific">Rhodopseudomonas palustris (strain ATCC BAA-98 / CGA009)</name>
    <dbReference type="NCBI Taxonomy" id="258594"/>
    <lineage>
        <taxon>Bacteria</taxon>
        <taxon>Pseudomonadati</taxon>
        <taxon>Pseudomonadota</taxon>
        <taxon>Alphaproteobacteria</taxon>
        <taxon>Hyphomicrobiales</taxon>
        <taxon>Nitrobacteraceae</taxon>
        <taxon>Rhodopseudomonas</taxon>
    </lineage>
</organism>
<keyword evidence="5" id="KW-0479">Metal-binding</keyword>
<proteinExistence type="evidence at protein level"/>
<dbReference type="GO" id="GO:0050080">
    <property type="term" value="F:malonyl-CoA decarboxylase activity"/>
    <property type="evidence" value="ECO:0007669"/>
    <property type="project" value="UniProtKB-EC"/>
</dbReference>
<dbReference type="STRING" id="258594.RPA0560"/>
<gene>
    <name evidence="4" type="primary">MLYCD/MCD</name>
    <name evidence="4" type="ordered locus">RPA0560</name>
</gene>
<keyword evidence="5" id="KW-0002">3D-structure</keyword>
<evidence type="ECO:0000313" key="4">
    <source>
        <dbReference type="EMBL" id="CAE26004.1"/>
    </source>
</evidence>
<dbReference type="Pfam" id="PF17408">
    <property type="entry name" value="MCD_N"/>
    <property type="match status" value="1"/>
</dbReference>
<dbReference type="Pfam" id="PF05292">
    <property type="entry name" value="MCD"/>
    <property type="match status" value="1"/>
</dbReference>
<dbReference type="PDB" id="4KSA">
    <property type="method" value="X-ray"/>
    <property type="resolution" value="2.70 A"/>
    <property type="chains" value="A/B/C/D=8-451"/>
</dbReference>
<dbReference type="FunFam" id="3.40.630.150:FF:000004">
    <property type="entry name" value="Malonyl-CoA decarboxylase"/>
    <property type="match status" value="1"/>
</dbReference>
<dbReference type="Gene3D" id="1.20.140.90">
    <property type="entry name" value="Malonyl-CoA decarboxylase, oligemerization domain"/>
    <property type="match status" value="1"/>
</dbReference>
<feature type="region of interest" description="Disordered" evidence="1">
    <location>
        <begin position="451"/>
        <end position="476"/>
    </location>
</feature>
<evidence type="ECO:0000256" key="1">
    <source>
        <dbReference type="SAM" id="MobiDB-lite"/>
    </source>
</evidence>
<comment type="interaction">
    <interactant intactId="EBI-16062293">
        <id>Q6NCB2</id>
    </interactant>
    <interactant intactId="EBI-16062293">
        <id>Q6NCB2</id>
        <label>MLYCD/MCD</label>
    </interactant>
    <organismsDiffer>false</organismsDiffer>
    <experiments>3</experiments>
</comment>
<dbReference type="AlphaFoldDB" id="Q6NCB2"/>
<dbReference type="InterPro" id="IPR038917">
    <property type="entry name" value="Malonyl_CoA_deC"/>
</dbReference>
<dbReference type="InterPro" id="IPR038351">
    <property type="entry name" value="MCD_N_sf"/>
</dbReference>
<dbReference type="EC" id="4.1.1.9" evidence="4"/>
<reference evidence="4" key="1">
    <citation type="journal article" date="2004" name="Nat. Biotechnol.">
        <title>Complete genome sequence of the metabolically versatile photosynthetic bacterium Rhodopseudomonas palustris.</title>
        <authorList>
            <person name="Larimer F.W."/>
            <person name="Chain P."/>
            <person name="Hauser L."/>
            <person name="Lamerdin J."/>
            <person name="Malfatti S."/>
            <person name="Do L."/>
            <person name="Land M.L."/>
            <person name="Pelletier D.A."/>
            <person name="Beatty J.T."/>
            <person name="Lang A.S."/>
            <person name="Tabita F.R."/>
            <person name="Gibson J.L."/>
            <person name="Hanson T.E."/>
            <person name="Bobst C."/>
            <person name="Torres J.L."/>
            <person name="Peres C."/>
            <person name="Harrison F.H."/>
            <person name="Gibson J."/>
            <person name="Harwood C.S."/>
        </authorList>
    </citation>
    <scope>NUCLEOTIDE SEQUENCE [LARGE SCALE GENOMIC DNA]</scope>
    <source>
        <strain evidence="4">CGA009</strain>
    </source>
</reference>
<sequence length="476" mass="52130">MKLMPIATTADRASEFLGGLFNSLTERGRSLFGLTSSQPMSGDELIALSETLLSRRGEASGVALAASLLAGYEAADEDDKLAFLDALAEQFGPDLAELNTAIEAFRADASAEATGELLRAAEPRRQELIRRLNHAPGGTAALVKMREAVLARIAAHPQLRHVDDDFVHLFTSWFNRGFLVLQRIDWTTPANILEKIIRYEQVHTIHDWDDLRARLAPPDRRCYGFFHPRLVDEPLIFVEVALTKDSPAAIAPLLDLEREPIAASDATTAVFYSISNTQQGLAGISFGNFLIKQVVEEIKRELPNVQTFVTLSPVPGFAKWLKRERDNPDSTLLDASARTALEALDTPNWFDDADTADRLKPIVLQLAAAYFLQAKGPNGRPLDPVARFHLGNGARLDRLNFLGDRSPNGMRQSHGLMVNYLYALGDIEANHEALFERGQIAAASAVRKLVPTKPVTSEPRKGNGKTASAPQAAPTA</sequence>
<accession>Q6NCB2</accession>
<dbReference type="InterPro" id="IPR007956">
    <property type="entry name" value="Malonyl_CoA_deC_C"/>
</dbReference>
<dbReference type="GO" id="GO:0006633">
    <property type="term" value="P:fatty acid biosynthetic process"/>
    <property type="evidence" value="ECO:0007669"/>
    <property type="project" value="InterPro"/>
</dbReference>
<evidence type="ECO:0000259" key="3">
    <source>
        <dbReference type="Pfam" id="PF17408"/>
    </source>
</evidence>
<dbReference type="SMR" id="Q6NCB2"/>